<dbReference type="PANTHER" id="PTHR23077">
    <property type="entry name" value="AAA-FAMILY ATPASE"/>
    <property type="match status" value="1"/>
</dbReference>
<proteinExistence type="inferred from homology"/>
<keyword evidence="3" id="KW-0067">ATP-binding</keyword>
<evidence type="ECO:0000313" key="6">
    <source>
        <dbReference type="EMBL" id="QDZ22771.1"/>
    </source>
</evidence>
<evidence type="ECO:0000256" key="1">
    <source>
        <dbReference type="ARBA" id="ARBA00006914"/>
    </source>
</evidence>
<name>A0A5B8MQY4_9CHLO</name>
<dbReference type="InterPro" id="IPR003960">
    <property type="entry name" value="ATPase_AAA_CS"/>
</dbReference>
<reference evidence="6 7" key="1">
    <citation type="submission" date="2018-07" db="EMBL/GenBank/DDBJ databases">
        <title>The complete nuclear genome of the prasinophyte Chloropicon primus (CCMP1205).</title>
        <authorList>
            <person name="Pombert J.-F."/>
            <person name="Otis C."/>
            <person name="Turmel M."/>
            <person name="Lemieux C."/>
        </authorList>
    </citation>
    <scope>NUCLEOTIDE SEQUENCE [LARGE SCALE GENOMIC DNA]</scope>
    <source>
        <strain evidence="6 7">CCMP1205</strain>
    </source>
</reference>
<dbReference type="GO" id="GO:0016558">
    <property type="term" value="P:protein import into peroxisome matrix"/>
    <property type="evidence" value="ECO:0007669"/>
    <property type="project" value="TreeGrafter"/>
</dbReference>
<dbReference type="InterPro" id="IPR027417">
    <property type="entry name" value="P-loop_NTPase"/>
</dbReference>
<dbReference type="SUPFAM" id="SSF54585">
    <property type="entry name" value="Cdc48 domain 2-like"/>
    <property type="match status" value="1"/>
</dbReference>
<dbReference type="EMBL" id="CP031041">
    <property type="protein sequence ID" value="QDZ22771.1"/>
    <property type="molecule type" value="Genomic_DNA"/>
</dbReference>
<dbReference type="GO" id="GO:0005524">
    <property type="term" value="F:ATP binding"/>
    <property type="evidence" value="ECO:0007669"/>
    <property type="project" value="UniProtKB-KW"/>
</dbReference>
<dbReference type="InterPro" id="IPR003959">
    <property type="entry name" value="ATPase_AAA_core"/>
</dbReference>
<evidence type="ECO:0000259" key="5">
    <source>
        <dbReference type="SMART" id="SM00382"/>
    </source>
</evidence>
<sequence>MERVCVRVAGWKRDSFVALPPSLCQYLCEVSGTKKFPIPLEIVELQPPCRRHKVAFAGQKAKGEGGMEVSKELAESLGLRERMWFRVQEADVPTASRAVVVPKTEGDYAAVSISSKAAEDGDVLNQVGLLTVGGSFPVWVDGTNKIAHFTVRSLEFSDGSTSSQGMIRSGTELVVMEPLETVSKRKEAKRTPVAGGGGASRRPTEARLLCLTRDILPILDLGEEAVLNSEGEAGEALVVWDITGFAAPDVVRDLGVGERDQANGKSPGGDEIESVLVKVVPKSLEGGNDAKGPRRHASLCLRLVAKAAVPEGHLALAPGLFLSLGVENLQRVLVLPVDCEQESAREAVSFSMEVSEVVDQKDQEAQVDESLEEEGGDEEKPFKLVADASTSERIVKSILKKFKDSTAENDQGDFLVLSKGMIVEACDDANGGRGLKLHINSVSASSPDDTLDDVGSLEHVAVRALSSVEMEISMGQRLSDLDCSGGLGFCTGTREGQKRDYLNSPWLVSARDSCVETLQMALDNDLSSKFLSRSIQFPGGVLVCGPSGSGKTVLCQSICDKFSSTKFLSKVVWLDCQDYMNMDLEKMKKDMRVSLSKAVECQPALVVFENIDIFASSLGDGQASMETFQFCVFAEYLSHLTDCVREERHRISFLGTARSLDNVHKSLKKSGCFDSHFAMPMPSRKQKVEIFERLAGAKRIHVGPDVLSHLEENCDGLDVLDVEALVELAMHRGLQNLTERHGGPGRHAGLAISGGQMESILKSYVPSKARGTSQISDGDDSVKSWDNIVGMTKAKAQLEDLLSFSSKYKDLIDKCPLRLRTGALLYGPPGCGKTFLVRCAAKICNLRIISVKGPELLNKYIGASEAGVRELFEKASGASPCMLFFDEFDAIAPKRGHDSTGVTDRVVNQFLTELDGIESLVGVFVLAATSRPDLVDAALLRPGRLDVRIKLDFPSHQERFEILSQGMSGVSEHVLADIASKTAGYSGADLMGMLGEAELMAVQRQIEDDDSLVASKPSVSDQELQDALFSSRPSVSAPERQRLEGIYSVFEHGGDQGGGTKRVTHA</sequence>
<dbReference type="Gene3D" id="3.40.50.300">
    <property type="entry name" value="P-loop containing nucleotide triphosphate hydrolases"/>
    <property type="match status" value="2"/>
</dbReference>
<dbReference type="GO" id="GO:0016887">
    <property type="term" value="F:ATP hydrolysis activity"/>
    <property type="evidence" value="ECO:0007669"/>
    <property type="project" value="InterPro"/>
</dbReference>
<feature type="region of interest" description="Disordered" evidence="4">
    <location>
        <begin position="359"/>
        <end position="378"/>
    </location>
</feature>
<evidence type="ECO:0000313" key="7">
    <source>
        <dbReference type="Proteomes" id="UP000316726"/>
    </source>
</evidence>
<dbReference type="AlphaFoldDB" id="A0A5B8MQY4"/>
<dbReference type="GO" id="GO:0005778">
    <property type="term" value="C:peroxisomal membrane"/>
    <property type="evidence" value="ECO:0007669"/>
    <property type="project" value="TreeGrafter"/>
</dbReference>
<dbReference type="OrthoDB" id="511738at2759"/>
<organism evidence="6 7">
    <name type="scientific">Chloropicon primus</name>
    <dbReference type="NCBI Taxonomy" id="1764295"/>
    <lineage>
        <taxon>Eukaryota</taxon>
        <taxon>Viridiplantae</taxon>
        <taxon>Chlorophyta</taxon>
        <taxon>Chloropicophyceae</taxon>
        <taxon>Chloropicales</taxon>
        <taxon>Chloropicaceae</taxon>
        <taxon>Chloropicon</taxon>
    </lineage>
</organism>
<keyword evidence="2" id="KW-0547">Nucleotide-binding</keyword>
<comment type="similarity">
    <text evidence="1">Belongs to the AAA ATPase family.</text>
</comment>
<dbReference type="GO" id="GO:0005829">
    <property type="term" value="C:cytosol"/>
    <property type="evidence" value="ECO:0007669"/>
    <property type="project" value="TreeGrafter"/>
</dbReference>
<dbReference type="InterPro" id="IPR041569">
    <property type="entry name" value="AAA_lid_3"/>
</dbReference>
<evidence type="ECO:0000256" key="3">
    <source>
        <dbReference type="ARBA" id="ARBA00022840"/>
    </source>
</evidence>
<dbReference type="STRING" id="1764295.A0A5B8MQY4"/>
<dbReference type="PANTHER" id="PTHR23077:SF12">
    <property type="entry name" value="PEROXISOMAL ATPASE PEX1"/>
    <property type="match status" value="1"/>
</dbReference>
<feature type="compositionally biased region" description="Acidic residues" evidence="4">
    <location>
        <begin position="365"/>
        <end position="377"/>
    </location>
</feature>
<dbReference type="Gene3D" id="3.10.330.10">
    <property type="match status" value="1"/>
</dbReference>
<dbReference type="SUPFAM" id="SSF52540">
    <property type="entry name" value="P-loop containing nucleoside triphosphate hydrolases"/>
    <property type="match status" value="2"/>
</dbReference>
<feature type="domain" description="AAA+ ATPase" evidence="5">
    <location>
        <begin position="537"/>
        <end position="695"/>
    </location>
</feature>
<dbReference type="SMART" id="SM00382">
    <property type="entry name" value="AAA"/>
    <property type="match status" value="2"/>
</dbReference>
<dbReference type="FunFam" id="3.40.50.300:FF:000149">
    <property type="entry name" value="Nuclear valosin-containing protein-like"/>
    <property type="match status" value="1"/>
</dbReference>
<evidence type="ECO:0000256" key="2">
    <source>
        <dbReference type="ARBA" id="ARBA00022741"/>
    </source>
</evidence>
<gene>
    <name evidence="6" type="ORF">A3770_08p52890</name>
</gene>
<feature type="domain" description="AAA+ ATPase" evidence="5">
    <location>
        <begin position="819"/>
        <end position="955"/>
    </location>
</feature>
<dbReference type="Proteomes" id="UP000316726">
    <property type="component" value="Chromosome 8"/>
</dbReference>
<evidence type="ECO:0000256" key="4">
    <source>
        <dbReference type="SAM" id="MobiDB-lite"/>
    </source>
</evidence>
<dbReference type="InterPro" id="IPR003593">
    <property type="entry name" value="AAA+_ATPase"/>
</dbReference>
<dbReference type="InterPro" id="IPR050168">
    <property type="entry name" value="AAA_ATPase_domain"/>
</dbReference>
<accession>A0A5B8MQY4</accession>
<dbReference type="Pfam" id="PF17862">
    <property type="entry name" value="AAA_lid_3"/>
    <property type="match status" value="1"/>
</dbReference>
<protein>
    <submittedName>
        <fullName evidence="6">Peroxisome biogenesis factor 1</fullName>
    </submittedName>
</protein>
<dbReference type="PROSITE" id="PS00674">
    <property type="entry name" value="AAA"/>
    <property type="match status" value="1"/>
</dbReference>
<dbReference type="InterPro" id="IPR029067">
    <property type="entry name" value="CDC48_domain_2-like_sf"/>
</dbReference>
<dbReference type="Pfam" id="PF00004">
    <property type="entry name" value="AAA"/>
    <property type="match status" value="2"/>
</dbReference>
<keyword evidence="7" id="KW-1185">Reference proteome</keyword>
<dbReference type="Gene3D" id="1.10.8.60">
    <property type="match status" value="1"/>
</dbReference>